<accession>A0A1X7DNT2</accession>
<dbReference type="OrthoDB" id="7188397at2"/>
<organism evidence="1 2">
    <name type="scientific">Azospirillum oryzae</name>
    <dbReference type="NCBI Taxonomy" id="286727"/>
    <lineage>
        <taxon>Bacteria</taxon>
        <taxon>Pseudomonadati</taxon>
        <taxon>Pseudomonadota</taxon>
        <taxon>Alphaproteobacteria</taxon>
        <taxon>Rhodospirillales</taxon>
        <taxon>Azospirillaceae</taxon>
        <taxon>Azospirillum</taxon>
    </lineage>
</organism>
<evidence type="ECO:0000313" key="2">
    <source>
        <dbReference type="Proteomes" id="UP000192936"/>
    </source>
</evidence>
<proteinExistence type="predicted"/>
<name>A0A1X7DNT2_9PROT</name>
<dbReference type="AlphaFoldDB" id="A0A1X7DNT2"/>
<sequence length="180" mass="19844">MSDQTLSTRYSIKDLQPIDMSKVKAIKLSEAPEEQFQNFVRSTESILKNSHMIMPNTAGNPAYQDYARVMVNGKEVARLENNGMLEPSNSLAVKLDGLIPNQSAKGGTGPELAKLRAETIARLLGGSVVMADTAMTQARYDALPPLTPKVDYEAMRQDPMYLALQETKKARLLFLAQQLA</sequence>
<evidence type="ECO:0000313" key="1">
    <source>
        <dbReference type="EMBL" id="SMF18647.1"/>
    </source>
</evidence>
<reference evidence="1 2" key="1">
    <citation type="submission" date="2017-04" db="EMBL/GenBank/DDBJ databases">
        <authorList>
            <person name="Afonso C.L."/>
            <person name="Miller P.J."/>
            <person name="Scott M.A."/>
            <person name="Spackman E."/>
            <person name="Goraichik I."/>
            <person name="Dimitrov K.M."/>
            <person name="Suarez D.L."/>
            <person name="Swayne D.E."/>
        </authorList>
    </citation>
    <scope>NUCLEOTIDE SEQUENCE [LARGE SCALE GENOMIC DNA]</scope>
    <source>
        <strain evidence="1 2">A2P</strain>
    </source>
</reference>
<gene>
    <name evidence="1" type="ORF">SAMN02982917_0748</name>
</gene>
<protein>
    <submittedName>
        <fullName evidence="1">Uncharacterized protein</fullName>
    </submittedName>
</protein>
<dbReference type="Proteomes" id="UP000192936">
    <property type="component" value="Unassembled WGS sequence"/>
</dbReference>
<dbReference type="EMBL" id="FXAK01000001">
    <property type="protein sequence ID" value="SMF18647.1"/>
    <property type="molecule type" value="Genomic_DNA"/>
</dbReference>
<dbReference type="RefSeq" id="WP_085082395.1">
    <property type="nucleotide sequence ID" value="NZ_FXAK01000001.1"/>
</dbReference>
<dbReference type="STRING" id="286727.SAMN02982917_0748"/>